<dbReference type="Proteomes" id="UP000552097">
    <property type="component" value="Unassembled WGS sequence"/>
</dbReference>
<keyword evidence="4" id="KW-1185">Reference proteome</keyword>
<dbReference type="EMBL" id="JACHMO010000001">
    <property type="protein sequence ID" value="MBB5806413.1"/>
    <property type="molecule type" value="Genomic_DNA"/>
</dbReference>
<organism evidence="3 4">
    <name type="scientific">Saccharothrix ecbatanensis</name>
    <dbReference type="NCBI Taxonomy" id="1105145"/>
    <lineage>
        <taxon>Bacteria</taxon>
        <taxon>Bacillati</taxon>
        <taxon>Actinomycetota</taxon>
        <taxon>Actinomycetes</taxon>
        <taxon>Pseudonocardiales</taxon>
        <taxon>Pseudonocardiaceae</taxon>
        <taxon>Saccharothrix</taxon>
    </lineage>
</organism>
<name>A0A7W9M3X9_9PSEU</name>
<dbReference type="InterPro" id="IPR008613">
    <property type="entry name" value="Excalibur_Ca-bd_domain"/>
</dbReference>
<gene>
    <name evidence="3" type="ORF">F4560_006181</name>
</gene>
<feature type="compositionally biased region" description="Pro residues" evidence="1">
    <location>
        <begin position="70"/>
        <end position="79"/>
    </location>
</feature>
<dbReference type="RefSeq" id="WP_184925947.1">
    <property type="nucleotide sequence ID" value="NZ_JACHMO010000001.1"/>
</dbReference>
<evidence type="ECO:0000313" key="3">
    <source>
        <dbReference type="EMBL" id="MBB5806413.1"/>
    </source>
</evidence>
<evidence type="ECO:0000259" key="2">
    <source>
        <dbReference type="Pfam" id="PF05901"/>
    </source>
</evidence>
<feature type="domain" description="Excalibur calcium-binding" evidence="2">
    <location>
        <begin position="154"/>
        <end position="170"/>
    </location>
</feature>
<reference evidence="3 4" key="1">
    <citation type="submission" date="2020-08" db="EMBL/GenBank/DDBJ databases">
        <title>Sequencing the genomes of 1000 actinobacteria strains.</title>
        <authorList>
            <person name="Klenk H.-P."/>
        </authorList>
    </citation>
    <scope>NUCLEOTIDE SEQUENCE [LARGE SCALE GENOMIC DNA]</scope>
    <source>
        <strain evidence="3 4">DSM 45486</strain>
    </source>
</reference>
<dbReference type="Pfam" id="PF05901">
    <property type="entry name" value="Excalibur"/>
    <property type="match status" value="1"/>
</dbReference>
<comment type="caution">
    <text evidence="3">The sequence shown here is derived from an EMBL/GenBank/DDBJ whole genome shotgun (WGS) entry which is preliminary data.</text>
</comment>
<dbReference type="AlphaFoldDB" id="A0A7W9M3X9"/>
<feature type="compositionally biased region" description="Low complexity" evidence="1">
    <location>
        <begin position="80"/>
        <end position="89"/>
    </location>
</feature>
<proteinExistence type="predicted"/>
<evidence type="ECO:0000313" key="4">
    <source>
        <dbReference type="Proteomes" id="UP000552097"/>
    </source>
</evidence>
<evidence type="ECO:0000256" key="1">
    <source>
        <dbReference type="SAM" id="MobiDB-lite"/>
    </source>
</evidence>
<feature type="compositionally biased region" description="Low complexity" evidence="1">
    <location>
        <begin position="99"/>
        <end position="111"/>
    </location>
</feature>
<feature type="region of interest" description="Disordered" evidence="1">
    <location>
        <begin position="63"/>
        <end position="119"/>
    </location>
</feature>
<sequence length="173" mass="18388">MSNGKSVAFAGVALLLATGGLVSVALTVNEPRPVDVRRVDASPAVPGVLSASYTTTIQATRPTTPAVIAIPPPPQPRPVPATTTVVPTTTEPPPPPSSSVPEETTSSSPPTSDDHCDPAYVTEGPCVPKRFPRGVWRKCEWLYDQGTTKIEVVGWDHHYLDRDHDGIACERSD</sequence>
<accession>A0A7W9M3X9</accession>
<protein>
    <recommendedName>
        <fullName evidence="2">Excalibur calcium-binding domain-containing protein</fullName>
    </recommendedName>
</protein>